<dbReference type="PANTHER" id="PTHR34846">
    <property type="entry name" value="4-CARBOXYMUCONOLACTONE DECARBOXYLASE FAMILY PROTEIN (AFU_ORTHOLOGUE AFUA_6G11590)"/>
    <property type="match status" value="1"/>
</dbReference>
<evidence type="ECO:0000313" key="1">
    <source>
        <dbReference type="EMBL" id="QWV13864.1"/>
    </source>
</evidence>
<dbReference type="RefSeq" id="WP_041644834.1">
    <property type="nucleotide sequence ID" value="NZ_CP076686.1"/>
</dbReference>
<dbReference type="Gene3D" id="1.20.1290.10">
    <property type="entry name" value="AhpD-like"/>
    <property type="match status" value="1"/>
</dbReference>
<accession>A0ABX8IN46</accession>
<reference evidence="1 2" key="1">
    <citation type="submission" date="2021-06" db="EMBL/GenBank/DDBJ databases">
        <title>Microbial metabolic specificity influences pelagic lipid remineralization.</title>
        <authorList>
            <person name="Behrendt L."/>
            <person name="Hunter J.E."/>
            <person name="Alcolombri U."/>
            <person name="Smriga S."/>
            <person name="Mincer T."/>
            <person name="Lowenstein D.P."/>
            <person name="Peaudecerf F.J."/>
            <person name="Fernandez V.I."/>
            <person name="Fredricks H."/>
            <person name="Almblad H."/>
            <person name="Harrison J.J."/>
            <person name="Stocker R."/>
            <person name="Van Mooy B.A.S."/>
        </authorList>
    </citation>
    <scope>NUCLEOTIDE SEQUENCE [LARGE SCALE GENOMIC DNA]</scope>
    <source>
        <strain evidence="1 2">HP15-B</strain>
    </source>
</reference>
<sequence length="167" mass="18363">MSHIPPVSVADMPESLSNLVEKGLNSGMLSSSIPVQVWAHRPAIALCWLELLEQFHANSLLGDRLKELVRLKIASITQCQACQLARKSDAVTERDIACLDNGSDQFTLPEQAALNFAELFASDYLEIDAGVFEALSAHFSTEEIVELNMFCALMLAGGRMTYVQKAY</sequence>
<dbReference type="InterPro" id="IPR029032">
    <property type="entry name" value="AhpD-like"/>
</dbReference>
<dbReference type="PANTHER" id="PTHR34846:SF10">
    <property type="entry name" value="CYTOPLASMIC PROTEIN"/>
    <property type="match status" value="1"/>
</dbReference>
<organism evidence="1 2">
    <name type="scientific">Marinobacter adhaerens</name>
    <dbReference type="NCBI Taxonomy" id="1033846"/>
    <lineage>
        <taxon>Bacteria</taxon>
        <taxon>Pseudomonadati</taxon>
        <taxon>Pseudomonadota</taxon>
        <taxon>Gammaproteobacteria</taxon>
        <taxon>Pseudomonadales</taxon>
        <taxon>Marinobacteraceae</taxon>
        <taxon>Marinobacter</taxon>
    </lineage>
</organism>
<dbReference type="SUPFAM" id="SSF69118">
    <property type="entry name" value="AhpD-like"/>
    <property type="match status" value="1"/>
</dbReference>
<proteinExistence type="predicted"/>
<gene>
    <name evidence="1" type="ORF">KQ249_04375</name>
</gene>
<protein>
    <submittedName>
        <fullName evidence="1">Protein DitP</fullName>
    </submittedName>
</protein>
<dbReference type="GeneID" id="78558654"/>
<dbReference type="Proteomes" id="UP000683442">
    <property type="component" value="Chromosome"/>
</dbReference>
<name>A0ABX8IN46_9GAMM</name>
<keyword evidence="2" id="KW-1185">Reference proteome</keyword>
<dbReference type="EMBL" id="CP076686">
    <property type="protein sequence ID" value="QWV13864.1"/>
    <property type="molecule type" value="Genomic_DNA"/>
</dbReference>
<evidence type="ECO:0000313" key="2">
    <source>
        <dbReference type="Proteomes" id="UP000683442"/>
    </source>
</evidence>